<keyword evidence="4 5" id="KW-0539">Nucleus</keyword>
<name>A0A7R9YG55_9STRA</name>
<reference evidence="7" key="1">
    <citation type="submission" date="2021-01" db="EMBL/GenBank/DDBJ databases">
        <authorList>
            <person name="Corre E."/>
            <person name="Pelletier E."/>
            <person name="Niang G."/>
            <person name="Scheremetjew M."/>
            <person name="Finn R."/>
            <person name="Kale V."/>
            <person name="Holt S."/>
            <person name="Cochrane G."/>
            <person name="Meng A."/>
            <person name="Brown T."/>
            <person name="Cohen L."/>
        </authorList>
    </citation>
    <scope>NUCLEOTIDE SEQUENCE</scope>
    <source>
        <strain evidence="7">CCMP2078</strain>
    </source>
</reference>
<keyword evidence="3 5" id="KW-0690">Ribosome biogenesis</keyword>
<feature type="compositionally biased region" description="Basic residues" evidence="6">
    <location>
        <begin position="352"/>
        <end position="375"/>
    </location>
</feature>
<gene>
    <name evidence="7" type="ORF">PPYR1160_LOCUS13734</name>
</gene>
<evidence type="ECO:0000256" key="3">
    <source>
        <dbReference type="ARBA" id="ARBA00022517"/>
    </source>
</evidence>
<comment type="similarity">
    <text evidence="2 5">Belongs to the RRS1 family.</text>
</comment>
<dbReference type="GO" id="GO:0005634">
    <property type="term" value="C:nucleus"/>
    <property type="evidence" value="ECO:0007669"/>
    <property type="project" value="UniProtKB-SubCell"/>
</dbReference>
<evidence type="ECO:0000256" key="5">
    <source>
        <dbReference type="RuleBase" id="RU364132"/>
    </source>
</evidence>
<evidence type="ECO:0000256" key="2">
    <source>
        <dbReference type="ARBA" id="ARBA00010077"/>
    </source>
</evidence>
<evidence type="ECO:0000256" key="1">
    <source>
        <dbReference type="ARBA" id="ARBA00004123"/>
    </source>
</evidence>
<proteinExistence type="inferred from homology"/>
<comment type="subcellular location">
    <subcellularLocation>
        <location evidence="1 5">Nucleus</location>
    </subcellularLocation>
</comment>
<evidence type="ECO:0000256" key="4">
    <source>
        <dbReference type="ARBA" id="ARBA00023242"/>
    </source>
</evidence>
<dbReference type="InterPro" id="IPR007023">
    <property type="entry name" value="Ribosom_reg"/>
</dbReference>
<dbReference type="AlphaFoldDB" id="A0A7R9YG55"/>
<sequence>MNGAVKAADIVPEAFAGPATEDDGVRFDLRRLAAFDDSAVDEERFRMDEEGYLITEATRLTQLLVTKLHQLPTEPTSDGMQIVLPEPVEALPRYRRPPQKKAETTWEKFAREKGIQKRKKSRMVFDEATGEYKPIWGYQRKESGPEAWPIVEIKEGEDGLDDPWTQARQAKRARVAKNALQQMRNQARAAGKLTNLADGARSAKVPRLEGAKDASSKGIAAGIPVDLSKTKVGAGAGDAALKRGKLNTKLALKSAAVSTASMGVFDEGVTRKDLKAGKKGLKAVAERRRNKIKGSGVEKNAVERERSTALEILRSVKVRKEKKDLGQAGMRAKNAQDIAIYDAVEGGPDAQKRKKGRGAQGKIKKLTRKQTRGGK</sequence>
<accession>A0A7R9YG55</accession>
<evidence type="ECO:0000256" key="6">
    <source>
        <dbReference type="SAM" id="MobiDB-lite"/>
    </source>
</evidence>
<evidence type="ECO:0000313" key="7">
    <source>
        <dbReference type="EMBL" id="CAD8264231.1"/>
    </source>
</evidence>
<comment type="function">
    <text evidence="5">Involved in ribosomal large subunit assembly.</text>
</comment>
<dbReference type="GO" id="GO:0042254">
    <property type="term" value="P:ribosome biogenesis"/>
    <property type="evidence" value="ECO:0007669"/>
    <property type="project" value="UniProtKB-KW"/>
</dbReference>
<organism evidence="7">
    <name type="scientific">Pinguiococcus pyrenoidosus</name>
    <dbReference type="NCBI Taxonomy" id="172671"/>
    <lineage>
        <taxon>Eukaryota</taxon>
        <taxon>Sar</taxon>
        <taxon>Stramenopiles</taxon>
        <taxon>Ochrophyta</taxon>
        <taxon>Pinguiophyceae</taxon>
        <taxon>Pinguiochrysidales</taxon>
        <taxon>Pinguiochrysidaceae</taxon>
        <taxon>Pinguiococcus</taxon>
    </lineage>
</organism>
<feature type="region of interest" description="Disordered" evidence="6">
    <location>
        <begin position="345"/>
        <end position="375"/>
    </location>
</feature>
<dbReference type="Pfam" id="PF04939">
    <property type="entry name" value="RRS1"/>
    <property type="match status" value="1"/>
</dbReference>
<protein>
    <recommendedName>
        <fullName evidence="5">Ribosome biogenesis regulatory protein</fullName>
    </recommendedName>
</protein>
<dbReference type="EMBL" id="HBEA01018075">
    <property type="protein sequence ID" value="CAD8264231.1"/>
    <property type="molecule type" value="Transcribed_RNA"/>
</dbReference>